<evidence type="ECO:0000313" key="10">
    <source>
        <dbReference type="EMBL" id="SDW76834.1"/>
    </source>
</evidence>
<keyword evidence="4 8" id="KW-1133">Transmembrane helix</keyword>
<proteinExistence type="predicted"/>
<evidence type="ECO:0000256" key="3">
    <source>
        <dbReference type="ARBA" id="ARBA00022692"/>
    </source>
</evidence>
<dbReference type="InterPro" id="IPR003918">
    <property type="entry name" value="NADH_UbQ_OxRdtase"/>
</dbReference>
<evidence type="ECO:0000313" key="11">
    <source>
        <dbReference type="Proteomes" id="UP000198816"/>
    </source>
</evidence>
<organism evidence="10 11">
    <name type="scientific">Thiocapsa roseopersicina</name>
    <dbReference type="NCBI Taxonomy" id="1058"/>
    <lineage>
        <taxon>Bacteria</taxon>
        <taxon>Pseudomonadati</taxon>
        <taxon>Pseudomonadota</taxon>
        <taxon>Gammaproteobacteria</taxon>
        <taxon>Chromatiales</taxon>
        <taxon>Chromatiaceae</taxon>
        <taxon>Thiocapsa</taxon>
    </lineage>
</organism>
<dbReference type="GO" id="GO:0008137">
    <property type="term" value="F:NADH dehydrogenase (ubiquinone) activity"/>
    <property type="evidence" value="ECO:0007669"/>
    <property type="project" value="InterPro"/>
</dbReference>
<dbReference type="GO" id="GO:0005886">
    <property type="term" value="C:plasma membrane"/>
    <property type="evidence" value="ECO:0007669"/>
    <property type="project" value="UniProtKB-SubCell"/>
</dbReference>
<feature type="transmembrane region" description="Helical" evidence="8">
    <location>
        <begin position="288"/>
        <end position="306"/>
    </location>
</feature>
<dbReference type="GO" id="GO:0016491">
    <property type="term" value="F:oxidoreductase activity"/>
    <property type="evidence" value="ECO:0007669"/>
    <property type="project" value="UniProtKB-KW"/>
</dbReference>
<dbReference type="EMBL" id="FNNZ01000008">
    <property type="protein sequence ID" value="SDW76834.1"/>
    <property type="molecule type" value="Genomic_DNA"/>
</dbReference>
<name>A0A1H2W984_THIRO</name>
<evidence type="ECO:0000256" key="2">
    <source>
        <dbReference type="ARBA" id="ARBA00022475"/>
    </source>
</evidence>
<dbReference type="RefSeq" id="WP_093031098.1">
    <property type="nucleotide sequence ID" value="NZ_FNNZ01000008.1"/>
</dbReference>
<feature type="transmembrane region" description="Helical" evidence="8">
    <location>
        <begin position="418"/>
        <end position="438"/>
    </location>
</feature>
<dbReference type="NCBIfam" id="NF005045">
    <property type="entry name" value="PRK06458.1-5"/>
    <property type="match status" value="1"/>
</dbReference>
<keyword evidence="6 8" id="KW-0472">Membrane</keyword>
<gene>
    <name evidence="10" type="ORF">SAMN05421783_10889</name>
</gene>
<comment type="subcellular location">
    <subcellularLocation>
        <location evidence="1">Cell membrane</location>
        <topology evidence="1">Multi-pass membrane protein</topology>
    </subcellularLocation>
    <subcellularLocation>
        <location evidence="7">Membrane</location>
        <topology evidence="7">Multi-pass membrane protein</topology>
    </subcellularLocation>
</comment>
<dbReference type="PANTHER" id="PTHR42682">
    <property type="entry name" value="HYDROGENASE-4 COMPONENT F"/>
    <property type="match status" value="1"/>
</dbReference>
<dbReference type="NCBIfam" id="NF005043">
    <property type="entry name" value="PRK06458.1-3"/>
    <property type="match status" value="1"/>
</dbReference>
<feature type="transmembrane region" description="Helical" evidence="8">
    <location>
        <begin position="249"/>
        <end position="268"/>
    </location>
</feature>
<feature type="transmembrane region" description="Helical" evidence="8">
    <location>
        <begin position="162"/>
        <end position="184"/>
    </location>
</feature>
<evidence type="ECO:0000256" key="4">
    <source>
        <dbReference type="ARBA" id="ARBA00022989"/>
    </source>
</evidence>
<dbReference type="PRINTS" id="PR01437">
    <property type="entry name" value="NUOXDRDTASE4"/>
</dbReference>
<dbReference type="InterPro" id="IPR001750">
    <property type="entry name" value="ND/Mrp_TM"/>
</dbReference>
<dbReference type="STRING" id="1058.SAMN05421783_10889"/>
<feature type="transmembrane region" description="Helical" evidence="8">
    <location>
        <begin position="68"/>
        <end position="87"/>
    </location>
</feature>
<keyword evidence="3 7" id="KW-0812">Transmembrane</keyword>
<feature type="transmembrane region" description="Helical" evidence="8">
    <location>
        <begin position="384"/>
        <end position="406"/>
    </location>
</feature>
<feature type="transmembrane region" description="Helical" evidence="8">
    <location>
        <begin position="29"/>
        <end position="47"/>
    </location>
</feature>
<feature type="transmembrane region" description="Helical" evidence="8">
    <location>
        <begin position="326"/>
        <end position="348"/>
    </location>
</feature>
<evidence type="ECO:0000256" key="1">
    <source>
        <dbReference type="ARBA" id="ARBA00004651"/>
    </source>
</evidence>
<dbReference type="OrthoDB" id="9768329at2"/>
<evidence type="ECO:0000259" key="9">
    <source>
        <dbReference type="Pfam" id="PF00361"/>
    </source>
</evidence>
<dbReference type="InterPro" id="IPR052175">
    <property type="entry name" value="ComplexI-like_HydComp"/>
</dbReference>
<dbReference type="PANTHER" id="PTHR42682:SF5">
    <property type="entry name" value="HYDROGENASE-4 COMPONENT F"/>
    <property type="match status" value="1"/>
</dbReference>
<evidence type="ECO:0000256" key="6">
    <source>
        <dbReference type="ARBA" id="ARBA00023136"/>
    </source>
</evidence>
<accession>A0A1H2W984</accession>
<evidence type="ECO:0000256" key="8">
    <source>
        <dbReference type="SAM" id="Phobius"/>
    </source>
</evidence>
<keyword evidence="11" id="KW-1185">Reference proteome</keyword>
<sequence>MTALLITLIAPLLGALLLAMVRPPAVGGWLNLAVSALTLAAAGWLAWTVALEGEVFGRLIGIGFRVDAFNVYLVALTAFVGLTTSIFSRPYMRHVRAEGRVYLGGMRVYHSMYQTFMLTMLTALTTDNLGVLWVAVEGATLATVLLVSLYRTPEAIEAAWKYFILCGVGIALALFGTVLTYFAAQHVDFGTLAEPGAGLIWSSLYTHAAALDPTVMRIAFVFLLVGYGTKVGLVPMHQWLPDAHSEGPTPMSAVLSGLLLNVALYALVRFKMLVDGSLAATASPHLAGALLMGFGLVSFTVAGLFLHRQRDIKRLFSYSSIEHMGLMTFAFGLGGPLATFGALLHMLVHSLTKSAIFVTVGHAAHIAGSQGIEKIRGLIRTQPAVGWSLLIGVAAIAGFPPFGVFTSEFLLLTATMQAQPWLTLPLVTGLAIAFAGLFRHLHPMVYGTPPEGQQPVQANLIPVAVHLGLVLWLGLAIPGFLAQWLNRATQLITGSSLL</sequence>
<dbReference type="Proteomes" id="UP000198816">
    <property type="component" value="Unassembled WGS sequence"/>
</dbReference>
<evidence type="ECO:0000256" key="7">
    <source>
        <dbReference type="RuleBase" id="RU000320"/>
    </source>
</evidence>
<feature type="transmembrane region" description="Helical" evidence="8">
    <location>
        <begin position="459"/>
        <end position="481"/>
    </location>
</feature>
<feature type="transmembrane region" description="Helical" evidence="8">
    <location>
        <begin position="130"/>
        <end position="150"/>
    </location>
</feature>
<keyword evidence="2" id="KW-1003">Cell membrane</keyword>
<keyword evidence="5" id="KW-0560">Oxidoreductase</keyword>
<protein>
    <submittedName>
        <fullName evidence="10">Hydrogenase-4 component F</fullName>
    </submittedName>
</protein>
<dbReference type="GO" id="GO:0042773">
    <property type="term" value="P:ATP synthesis coupled electron transport"/>
    <property type="evidence" value="ECO:0007669"/>
    <property type="project" value="InterPro"/>
</dbReference>
<reference evidence="11" key="1">
    <citation type="submission" date="2016-10" db="EMBL/GenBank/DDBJ databases">
        <authorList>
            <person name="Varghese N."/>
            <person name="Submissions S."/>
        </authorList>
    </citation>
    <scope>NUCLEOTIDE SEQUENCE [LARGE SCALE GENOMIC DNA]</scope>
    <source>
        <strain evidence="11">DSM 217</strain>
    </source>
</reference>
<evidence type="ECO:0000256" key="5">
    <source>
        <dbReference type="ARBA" id="ARBA00023002"/>
    </source>
</evidence>
<dbReference type="AlphaFoldDB" id="A0A1H2W984"/>
<feature type="domain" description="NADH:quinone oxidoreductase/Mrp antiporter transmembrane" evidence="9">
    <location>
        <begin position="127"/>
        <end position="428"/>
    </location>
</feature>
<dbReference type="Pfam" id="PF00361">
    <property type="entry name" value="Proton_antipo_M"/>
    <property type="match status" value="1"/>
</dbReference>